<comment type="caution">
    <text evidence="2">The sequence shown here is derived from an EMBL/GenBank/DDBJ whole genome shotgun (WGS) entry which is preliminary data.</text>
</comment>
<gene>
    <name evidence="2" type="ORF">GCM10023235_73890</name>
</gene>
<feature type="transmembrane region" description="Helical" evidence="1">
    <location>
        <begin position="68"/>
        <end position="91"/>
    </location>
</feature>
<keyword evidence="1" id="KW-0472">Membrane</keyword>
<protein>
    <recommendedName>
        <fullName evidence="4">Resolvase/invertase-type recombinase catalytic domain-containing protein</fullName>
    </recommendedName>
</protein>
<dbReference type="EMBL" id="BAABIS010000001">
    <property type="protein sequence ID" value="GAA4882619.1"/>
    <property type="molecule type" value="Genomic_DNA"/>
</dbReference>
<dbReference type="Proteomes" id="UP001501752">
    <property type="component" value="Unassembled WGS sequence"/>
</dbReference>
<name>A0ABP9EM43_9ACTN</name>
<keyword evidence="3" id="KW-1185">Reference proteome</keyword>
<keyword evidence="1" id="KW-0812">Transmembrane</keyword>
<keyword evidence="1" id="KW-1133">Transmembrane helix</keyword>
<organism evidence="2 3">
    <name type="scientific">Kitasatospora terrestris</name>
    <dbReference type="NCBI Taxonomy" id="258051"/>
    <lineage>
        <taxon>Bacteria</taxon>
        <taxon>Bacillati</taxon>
        <taxon>Actinomycetota</taxon>
        <taxon>Actinomycetes</taxon>
        <taxon>Kitasatosporales</taxon>
        <taxon>Streptomycetaceae</taxon>
        <taxon>Kitasatospora</taxon>
    </lineage>
</organism>
<accession>A0ABP9EM43</accession>
<proteinExistence type="predicted"/>
<evidence type="ECO:0000313" key="2">
    <source>
        <dbReference type="EMBL" id="GAA4882619.1"/>
    </source>
</evidence>
<evidence type="ECO:0000256" key="1">
    <source>
        <dbReference type="SAM" id="Phobius"/>
    </source>
</evidence>
<sequence>MDAFERAGDAGQPPRTAAYLRSYPFDPTGMECQRWALDALAADHGLPEPQLHIDNGLRVADGLPALDALLRAVAAGWITAVLVPGLYVFGLRPEQTASVLRVLELHGCRLLQLPSRHARARGTASDGPVPAAA</sequence>
<dbReference type="RefSeq" id="WP_345701289.1">
    <property type="nucleotide sequence ID" value="NZ_BAABIS010000001.1"/>
</dbReference>
<evidence type="ECO:0000313" key="3">
    <source>
        <dbReference type="Proteomes" id="UP001501752"/>
    </source>
</evidence>
<reference evidence="3" key="1">
    <citation type="journal article" date="2019" name="Int. J. Syst. Evol. Microbiol.">
        <title>The Global Catalogue of Microorganisms (GCM) 10K type strain sequencing project: providing services to taxonomists for standard genome sequencing and annotation.</title>
        <authorList>
            <consortium name="The Broad Institute Genomics Platform"/>
            <consortium name="The Broad Institute Genome Sequencing Center for Infectious Disease"/>
            <person name="Wu L."/>
            <person name="Ma J."/>
        </authorList>
    </citation>
    <scope>NUCLEOTIDE SEQUENCE [LARGE SCALE GENOMIC DNA]</scope>
    <source>
        <strain evidence="3">JCM 13006</strain>
    </source>
</reference>
<evidence type="ECO:0008006" key="4">
    <source>
        <dbReference type="Google" id="ProtNLM"/>
    </source>
</evidence>